<proteinExistence type="predicted"/>
<feature type="region of interest" description="Disordered" evidence="3">
    <location>
        <begin position="387"/>
        <end position="424"/>
    </location>
</feature>
<feature type="compositionally biased region" description="Low complexity" evidence="3">
    <location>
        <begin position="301"/>
        <end position="332"/>
    </location>
</feature>
<comment type="caution">
    <text evidence="4">The sequence shown here is derived from an EMBL/GenBank/DDBJ whole genome shotgun (WGS) entry which is preliminary data.</text>
</comment>
<feature type="region of interest" description="Disordered" evidence="3">
    <location>
        <begin position="452"/>
        <end position="515"/>
    </location>
</feature>
<dbReference type="Pfam" id="PF04072">
    <property type="entry name" value="LCM"/>
    <property type="match status" value="1"/>
</dbReference>
<dbReference type="InterPro" id="IPR007213">
    <property type="entry name" value="Ppm1/Ppm2/Tcmp"/>
</dbReference>
<evidence type="ECO:0000313" key="5">
    <source>
        <dbReference type="Proteomes" id="UP001054857"/>
    </source>
</evidence>
<feature type="compositionally biased region" description="Acidic residues" evidence="3">
    <location>
        <begin position="464"/>
        <end position="474"/>
    </location>
</feature>
<reference evidence="4 5" key="1">
    <citation type="journal article" date="2021" name="Sci. Rep.">
        <title>Genome sequencing of the multicellular alga Astrephomene provides insights into convergent evolution of germ-soma differentiation.</title>
        <authorList>
            <person name="Yamashita S."/>
            <person name="Yamamoto K."/>
            <person name="Matsuzaki R."/>
            <person name="Suzuki S."/>
            <person name="Yamaguchi H."/>
            <person name="Hirooka S."/>
            <person name="Minakuchi Y."/>
            <person name="Miyagishima S."/>
            <person name="Kawachi M."/>
            <person name="Toyoda A."/>
            <person name="Nozaki H."/>
        </authorList>
    </citation>
    <scope>NUCLEOTIDE SEQUENCE [LARGE SCALE GENOMIC DNA]</scope>
    <source>
        <strain evidence="4 5">NIES-4017</strain>
    </source>
</reference>
<evidence type="ECO:0000313" key="4">
    <source>
        <dbReference type="EMBL" id="GFR46631.1"/>
    </source>
</evidence>
<keyword evidence="1" id="KW-0489">Methyltransferase</keyword>
<dbReference type="PANTHER" id="PTHR43619">
    <property type="entry name" value="S-ADENOSYL-L-METHIONINE-DEPENDENT METHYLTRANSFERASE YKTD-RELATED"/>
    <property type="match status" value="1"/>
</dbReference>
<protein>
    <submittedName>
        <fullName evidence="4">Uncharacterized protein</fullName>
    </submittedName>
</protein>
<keyword evidence="5" id="KW-1185">Reference proteome</keyword>
<feature type="compositionally biased region" description="Gly residues" evidence="3">
    <location>
        <begin position="262"/>
        <end position="275"/>
    </location>
</feature>
<dbReference type="Gene3D" id="3.40.50.150">
    <property type="entry name" value="Vaccinia Virus protein VP39"/>
    <property type="match status" value="1"/>
</dbReference>
<dbReference type="EMBL" id="BMAR01000015">
    <property type="protein sequence ID" value="GFR46631.1"/>
    <property type="molecule type" value="Genomic_DNA"/>
</dbReference>
<organism evidence="4 5">
    <name type="scientific">Astrephomene gubernaculifera</name>
    <dbReference type="NCBI Taxonomy" id="47775"/>
    <lineage>
        <taxon>Eukaryota</taxon>
        <taxon>Viridiplantae</taxon>
        <taxon>Chlorophyta</taxon>
        <taxon>core chlorophytes</taxon>
        <taxon>Chlorophyceae</taxon>
        <taxon>CS clade</taxon>
        <taxon>Chlamydomonadales</taxon>
        <taxon>Astrephomenaceae</taxon>
        <taxon>Astrephomene</taxon>
    </lineage>
</organism>
<feature type="compositionally biased region" description="Low complexity" evidence="3">
    <location>
        <begin position="112"/>
        <end position="134"/>
    </location>
</feature>
<sequence length="555" mass="58268">MQLCHKRQTVALKQLRPCGRASRIVSIRSVAVSSSQTPNPEAPSHVISSLLVSQRIAAARAAESRRSRKVDKLDGGEDTALFIDPYAGLLANWPACHQQGPQPLPPPRSHEQQQQQQQQEDPGRQQQPQQPQQRPQREAAQDVIATAHIDTLLLRAAGLAGVNRITQGAYRQVVLLGDALDSRPFRLPWPPGTAIFLVAPAEAHAAAEAAMTSAEAAAIAAATAAEAAAAVTGQLPSSGTASAVVDAAAAEAAATGETGMQGSVGAGGRGGGTGRRGARGPRPPPGCLLRRVVWDFKDGSSRSGSAGADGSNSSDGAATLDTSSPSPSSAPSLASRLAAAGFRADRLSVWGLQGLCGLGLRQQELVQLLAEVSHCAAYHSLLVGELPGGEEEGRREQLGREEGGAGGGGDLMQGQQHEEEQRGRQVVANALAECGLLGSVLAFGTPDTSYGRWQPEWDSSAGVEAEEHEEEAEEGEGKEGKEQDSSGPGARAGQQQQQSRRQERPVRHQVRHQGGESRWLFAAQQLRLSLAQMETYSAHSEAAAGTDEDFFDNFS</sequence>
<feature type="compositionally biased region" description="Low complexity" evidence="3">
    <location>
        <begin position="485"/>
        <end position="499"/>
    </location>
</feature>
<gene>
    <name evidence="4" type="ORF">Agub_g8240</name>
</gene>
<dbReference type="GO" id="GO:0032259">
    <property type="term" value="P:methylation"/>
    <property type="evidence" value="ECO:0007669"/>
    <property type="project" value="UniProtKB-KW"/>
</dbReference>
<feature type="compositionally biased region" description="Basic and acidic residues" evidence="3">
    <location>
        <begin position="475"/>
        <end position="484"/>
    </location>
</feature>
<evidence type="ECO:0000256" key="1">
    <source>
        <dbReference type="ARBA" id="ARBA00022603"/>
    </source>
</evidence>
<evidence type="ECO:0000256" key="3">
    <source>
        <dbReference type="SAM" id="MobiDB-lite"/>
    </source>
</evidence>
<dbReference type="Proteomes" id="UP001054857">
    <property type="component" value="Unassembled WGS sequence"/>
</dbReference>
<accession>A0AAD3DRD6</accession>
<dbReference type="AlphaFoldDB" id="A0AAD3DRD6"/>
<dbReference type="PANTHER" id="PTHR43619:SF2">
    <property type="entry name" value="S-ADENOSYL-L-METHIONINE-DEPENDENT METHYLTRANSFERASES SUPERFAMILY PROTEIN"/>
    <property type="match status" value="1"/>
</dbReference>
<dbReference type="GO" id="GO:0008168">
    <property type="term" value="F:methyltransferase activity"/>
    <property type="evidence" value="ECO:0007669"/>
    <property type="project" value="UniProtKB-KW"/>
</dbReference>
<feature type="region of interest" description="Disordered" evidence="3">
    <location>
        <begin position="94"/>
        <end position="140"/>
    </location>
</feature>
<feature type="compositionally biased region" description="Basic and acidic residues" evidence="3">
    <location>
        <begin position="391"/>
        <end position="403"/>
    </location>
</feature>
<feature type="compositionally biased region" description="Acidic residues" evidence="3">
    <location>
        <begin position="546"/>
        <end position="555"/>
    </location>
</feature>
<dbReference type="SUPFAM" id="SSF53335">
    <property type="entry name" value="S-adenosyl-L-methionine-dependent methyltransferases"/>
    <property type="match status" value="1"/>
</dbReference>
<name>A0AAD3DRD6_9CHLO</name>
<feature type="region of interest" description="Disordered" evidence="3">
    <location>
        <begin position="535"/>
        <end position="555"/>
    </location>
</feature>
<feature type="region of interest" description="Disordered" evidence="3">
    <location>
        <begin position="254"/>
        <end position="287"/>
    </location>
</feature>
<evidence type="ECO:0000256" key="2">
    <source>
        <dbReference type="ARBA" id="ARBA00022679"/>
    </source>
</evidence>
<feature type="region of interest" description="Disordered" evidence="3">
    <location>
        <begin position="299"/>
        <end position="332"/>
    </location>
</feature>
<dbReference type="InterPro" id="IPR029063">
    <property type="entry name" value="SAM-dependent_MTases_sf"/>
</dbReference>
<keyword evidence="2" id="KW-0808">Transferase</keyword>